<dbReference type="RefSeq" id="WP_013426919.1">
    <property type="nucleotide sequence ID" value="NC_014666.1"/>
</dbReference>
<evidence type="ECO:0000313" key="2">
    <source>
        <dbReference type="Proteomes" id="UP000002484"/>
    </source>
</evidence>
<dbReference type="HOGENOM" id="CLU_2301734_0_0_11"/>
<dbReference type="Proteomes" id="UP000002484">
    <property type="component" value="Chromosome"/>
</dbReference>
<dbReference type="KEGG" id="fri:FraEuI1c_5817"/>
<evidence type="ECO:0000313" key="1">
    <source>
        <dbReference type="EMBL" id="ADP83801.1"/>
    </source>
</evidence>
<dbReference type="EMBL" id="CP002299">
    <property type="protein sequence ID" value="ADP83801.1"/>
    <property type="molecule type" value="Genomic_DNA"/>
</dbReference>
<name>E3IX29_PSEI1</name>
<keyword evidence="2" id="KW-1185">Reference proteome</keyword>
<accession>E3IX29</accession>
<reference evidence="1 2" key="1">
    <citation type="submission" date="2010-10" db="EMBL/GenBank/DDBJ databases">
        <title>Complete sequence of Frankia sp. EuI1c.</title>
        <authorList>
            <consortium name="US DOE Joint Genome Institute"/>
            <person name="Lucas S."/>
            <person name="Copeland A."/>
            <person name="Lapidus A."/>
            <person name="Cheng J.-F."/>
            <person name="Bruce D."/>
            <person name="Goodwin L."/>
            <person name="Pitluck S."/>
            <person name="Chertkov O."/>
            <person name="Detter J.C."/>
            <person name="Han C."/>
            <person name="Tapia R."/>
            <person name="Land M."/>
            <person name="Hauser L."/>
            <person name="Jeffries C."/>
            <person name="Kyrpides N."/>
            <person name="Ivanova N."/>
            <person name="Mikhailova N."/>
            <person name="Beauchemin N."/>
            <person name="Sen A."/>
            <person name="Sur S.A."/>
            <person name="Gtari M."/>
            <person name="Wall L."/>
            <person name="Tisa L."/>
            <person name="Woyke T."/>
        </authorList>
    </citation>
    <scope>NUCLEOTIDE SEQUENCE [LARGE SCALE GENOMIC DNA]</scope>
    <source>
        <strain evidence="2">DSM 45817 / CECT 9037 / EuI1c</strain>
    </source>
</reference>
<dbReference type="AlphaFoldDB" id="E3IX29"/>
<dbReference type="STRING" id="298654.FraEuI1c_5817"/>
<sequence length="100" mass="10743">MSVTTPSELDQARREIAALAHLGIDLATKRERVLTHLECARQVLAGPTAPDDEDRLWWARELPRLEAELAALNELLDQRAAAGVAEAETSNGAVSLSAAS</sequence>
<proteinExistence type="predicted"/>
<gene>
    <name evidence="1" type="ordered locus">FraEuI1c_5817</name>
</gene>
<dbReference type="InParanoid" id="E3IX29"/>
<protein>
    <submittedName>
        <fullName evidence="1">Uncharacterized protein</fullName>
    </submittedName>
</protein>
<organism evidence="1 2">
    <name type="scientific">Pseudofrankia inefficax (strain DSM 45817 / CECT 9037 / DDB 130130 / EuI1c)</name>
    <name type="common">Frankia inefficax</name>
    <dbReference type="NCBI Taxonomy" id="298654"/>
    <lineage>
        <taxon>Bacteria</taxon>
        <taxon>Bacillati</taxon>
        <taxon>Actinomycetota</taxon>
        <taxon>Actinomycetes</taxon>
        <taxon>Frankiales</taxon>
        <taxon>Frankiaceae</taxon>
        <taxon>Pseudofrankia</taxon>
    </lineage>
</organism>